<feature type="region of interest" description="Disordered" evidence="5">
    <location>
        <begin position="508"/>
        <end position="537"/>
    </location>
</feature>
<evidence type="ECO:0000256" key="3">
    <source>
        <dbReference type="PROSITE-ProRule" id="PRU00059"/>
    </source>
</evidence>
<dbReference type="CDD" id="cd00112">
    <property type="entry name" value="LDLa"/>
    <property type="match status" value="1"/>
</dbReference>
<dbReference type="OrthoDB" id="185618at2759"/>
<proteinExistence type="predicted"/>
<keyword evidence="2 4" id="KW-1015">Disulfide bond</keyword>
<reference evidence="8" key="1">
    <citation type="submission" date="2022-01" db="EMBL/GenBank/DDBJ databases">
        <authorList>
            <person name="King R."/>
        </authorList>
    </citation>
    <scope>NUCLEOTIDE SEQUENCE</scope>
</reference>
<feature type="disulfide bond" evidence="4">
    <location>
        <begin position="316"/>
        <end position="334"/>
    </location>
</feature>
<dbReference type="SMART" id="SM00042">
    <property type="entry name" value="CUB"/>
    <property type="match status" value="2"/>
</dbReference>
<dbReference type="InterPro" id="IPR002172">
    <property type="entry name" value="LDrepeatLR_classA_rpt"/>
</dbReference>
<dbReference type="Proteomes" id="UP001153737">
    <property type="component" value="Chromosome 1"/>
</dbReference>
<comment type="caution">
    <text evidence="4">Lacks conserved residue(s) required for the propagation of feature annotation.</text>
</comment>
<protein>
    <recommendedName>
        <fullName evidence="7">CUB domain-containing protein</fullName>
    </recommendedName>
</protein>
<accession>A0A9P0D928</accession>
<dbReference type="PANTHER" id="PTHR24251">
    <property type="entry name" value="OVOCHYMASE-RELATED"/>
    <property type="match status" value="1"/>
</dbReference>
<dbReference type="AlphaFoldDB" id="A0A9P0D928"/>
<keyword evidence="1" id="KW-0677">Repeat</keyword>
<dbReference type="FunFam" id="2.60.120.290:FF:000013">
    <property type="entry name" value="Membrane frizzled-related protein"/>
    <property type="match status" value="1"/>
</dbReference>
<dbReference type="PROSITE" id="PS50068">
    <property type="entry name" value="LDLRA_2"/>
    <property type="match status" value="1"/>
</dbReference>
<keyword evidence="6" id="KW-0812">Transmembrane</keyword>
<keyword evidence="6" id="KW-0472">Membrane</keyword>
<organism evidence="8 9">
    <name type="scientific">Phaedon cochleariae</name>
    <name type="common">Mustard beetle</name>
    <dbReference type="NCBI Taxonomy" id="80249"/>
    <lineage>
        <taxon>Eukaryota</taxon>
        <taxon>Metazoa</taxon>
        <taxon>Ecdysozoa</taxon>
        <taxon>Arthropoda</taxon>
        <taxon>Hexapoda</taxon>
        <taxon>Insecta</taxon>
        <taxon>Pterygota</taxon>
        <taxon>Neoptera</taxon>
        <taxon>Endopterygota</taxon>
        <taxon>Coleoptera</taxon>
        <taxon>Polyphaga</taxon>
        <taxon>Cucujiformia</taxon>
        <taxon>Chrysomeloidea</taxon>
        <taxon>Chrysomelidae</taxon>
        <taxon>Chrysomelinae</taxon>
        <taxon>Chrysomelini</taxon>
        <taxon>Phaedon</taxon>
    </lineage>
</organism>
<dbReference type="SUPFAM" id="SSF49854">
    <property type="entry name" value="Spermadhesin, CUB domain"/>
    <property type="match status" value="2"/>
</dbReference>
<name>A0A9P0D928_PHACE</name>
<evidence type="ECO:0000259" key="7">
    <source>
        <dbReference type="PROSITE" id="PS01180"/>
    </source>
</evidence>
<feature type="non-terminal residue" evidence="8">
    <location>
        <position position="1"/>
    </location>
</feature>
<dbReference type="InterPro" id="IPR000859">
    <property type="entry name" value="CUB_dom"/>
</dbReference>
<feature type="non-terminal residue" evidence="8">
    <location>
        <position position="584"/>
    </location>
</feature>
<keyword evidence="6" id="KW-1133">Transmembrane helix</keyword>
<evidence type="ECO:0000256" key="2">
    <source>
        <dbReference type="ARBA" id="ARBA00023157"/>
    </source>
</evidence>
<evidence type="ECO:0000256" key="5">
    <source>
        <dbReference type="SAM" id="MobiDB-lite"/>
    </source>
</evidence>
<dbReference type="SUPFAM" id="SSF57424">
    <property type="entry name" value="LDL receptor-like module"/>
    <property type="match status" value="1"/>
</dbReference>
<evidence type="ECO:0000313" key="9">
    <source>
        <dbReference type="Proteomes" id="UP001153737"/>
    </source>
</evidence>
<dbReference type="Gene3D" id="2.60.120.290">
    <property type="entry name" value="Spermadhesin, CUB domain"/>
    <property type="match status" value="2"/>
</dbReference>
<dbReference type="PANTHER" id="PTHR24251:SF28">
    <property type="entry name" value="NEUROPILIN AND TOLLOID-LIKE, ISOFORM B"/>
    <property type="match status" value="1"/>
</dbReference>
<feature type="transmembrane region" description="Helical" evidence="6">
    <location>
        <begin position="358"/>
        <end position="381"/>
    </location>
</feature>
<dbReference type="Pfam" id="PF00431">
    <property type="entry name" value="CUB"/>
    <property type="match status" value="2"/>
</dbReference>
<feature type="disulfide bond" evidence="3">
    <location>
        <begin position="49"/>
        <end position="76"/>
    </location>
</feature>
<dbReference type="EMBL" id="OU896707">
    <property type="protein sequence ID" value="CAH1116712.1"/>
    <property type="molecule type" value="Genomic_DNA"/>
</dbReference>
<feature type="disulfide bond" evidence="4">
    <location>
        <begin position="309"/>
        <end position="321"/>
    </location>
</feature>
<gene>
    <name evidence="8" type="ORF">PHAECO_LOCUS1216</name>
</gene>
<sequence>INLIHWSCLFALENTSFISVHSLRTTSGDRHSRQTSTDTAVEEPIAEACKPFVNVSNNQFFSPGYPADTYTNNTDCVVVLEAPTGHLIKLDFRDWFEIEQSPDCKNDFLEVRDGAHGFNSLLHRPFCGINSFPPMMTSSDRHLWIHFKSDENIEYRGFKAVFEFIPRPSSLRTPEMIPCYMNHTLEEEGEFGKFDIDNDTLTFYTVNEMPIDCLWSITVKNNWRVYLQFAEFNLEKPNDCHSNFVQVFSNRTDMSTEYKEFCGSIADTVLSTGSKMFVRFFSESKSNKTLFRANFTAFRDLGPGKNLKCQKNEFYCEDATCIHEDLKCNKKFNCRFRWDEEDDDCQNSNSMTWSGDHIIIIMVIFSLILTGMCMTFIYNCITKLIRDHRTIQEYIRQSREHQLNELEKHAPSHQKSEPPARPGGRSSRPRDSPSPSLDSEGGRIAAHSTAPCYVPGGDLLPILVRSERGTSPADGDAYNTDIYTVDDDCPPLMCDSACQTRESLFTTQGYSSGNSTPSRRSAHAHSPPAPFSTFGYKKPEGKFRAEAKIEMHTKKFSVAPNEYEDGKRRPYSVQTTKSAPDVIV</sequence>
<feature type="compositionally biased region" description="Polar residues" evidence="5">
    <location>
        <begin position="508"/>
        <end position="519"/>
    </location>
</feature>
<feature type="compositionally biased region" description="Basic and acidic residues" evidence="5">
    <location>
        <begin position="405"/>
        <end position="418"/>
    </location>
</feature>
<feature type="domain" description="CUB" evidence="7">
    <location>
        <begin position="179"/>
        <end position="298"/>
    </location>
</feature>
<evidence type="ECO:0000256" key="4">
    <source>
        <dbReference type="PROSITE-ProRule" id="PRU00124"/>
    </source>
</evidence>
<evidence type="ECO:0000313" key="8">
    <source>
        <dbReference type="EMBL" id="CAH1116712.1"/>
    </source>
</evidence>
<keyword evidence="9" id="KW-1185">Reference proteome</keyword>
<reference evidence="8" key="2">
    <citation type="submission" date="2022-10" db="EMBL/GenBank/DDBJ databases">
        <authorList>
            <consortium name="ENA_rothamsted_submissions"/>
            <consortium name="culmorum"/>
            <person name="King R."/>
        </authorList>
    </citation>
    <scope>NUCLEOTIDE SEQUENCE</scope>
</reference>
<dbReference type="InterPro" id="IPR035914">
    <property type="entry name" value="Sperma_CUB_dom_sf"/>
</dbReference>
<evidence type="ECO:0000256" key="1">
    <source>
        <dbReference type="ARBA" id="ARBA00022737"/>
    </source>
</evidence>
<dbReference type="CDD" id="cd00041">
    <property type="entry name" value="CUB"/>
    <property type="match status" value="2"/>
</dbReference>
<dbReference type="PROSITE" id="PS01180">
    <property type="entry name" value="CUB"/>
    <property type="match status" value="2"/>
</dbReference>
<feature type="region of interest" description="Disordered" evidence="5">
    <location>
        <begin position="560"/>
        <end position="584"/>
    </location>
</feature>
<dbReference type="InterPro" id="IPR036055">
    <property type="entry name" value="LDL_receptor-like_sf"/>
</dbReference>
<evidence type="ECO:0000256" key="6">
    <source>
        <dbReference type="SAM" id="Phobius"/>
    </source>
</evidence>
<feature type="domain" description="CUB" evidence="7">
    <location>
        <begin position="49"/>
        <end position="165"/>
    </location>
</feature>
<dbReference type="SMART" id="SM00192">
    <property type="entry name" value="LDLa"/>
    <property type="match status" value="1"/>
</dbReference>
<feature type="region of interest" description="Disordered" evidence="5">
    <location>
        <begin position="405"/>
        <end position="443"/>
    </location>
</feature>